<keyword evidence="3" id="KW-1185">Reference proteome</keyword>
<sequence length="166" mass="19103">MDFDEILYDLGEYGTYQKMILWFLLLPGTMPCGFHAYNQLFMASTPDHWCRVPSLDHANLSLYLTKNLSIPYDNETQQYSRCLRYDYNFTEQFEILDDLSQVWGRGGVTRPPDTTKVIPCDLGWHYDLEKHATSVVSDWDLVCEKSFLPTLALVLLGTSGLVGNFL</sequence>
<comment type="caution">
    <text evidence="2">The sequence shown here is derived from an EMBL/GenBank/DDBJ whole genome shotgun (WGS) entry which is preliminary data.</text>
</comment>
<evidence type="ECO:0000313" key="3">
    <source>
        <dbReference type="Proteomes" id="UP001445076"/>
    </source>
</evidence>
<evidence type="ECO:0000313" key="2">
    <source>
        <dbReference type="EMBL" id="KAK8751100.1"/>
    </source>
</evidence>
<keyword evidence="1" id="KW-0472">Membrane</keyword>
<keyword evidence="1" id="KW-1133">Transmembrane helix</keyword>
<dbReference type="AlphaFoldDB" id="A0AAW0Y6X2"/>
<feature type="transmembrane region" description="Helical" evidence="1">
    <location>
        <begin position="20"/>
        <end position="37"/>
    </location>
</feature>
<accession>A0AAW0Y6X2</accession>
<dbReference type="Proteomes" id="UP001445076">
    <property type="component" value="Unassembled WGS sequence"/>
</dbReference>
<keyword evidence="1" id="KW-0812">Transmembrane</keyword>
<evidence type="ECO:0000256" key="1">
    <source>
        <dbReference type="SAM" id="Phobius"/>
    </source>
</evidence>
<name>A0AAW0Y6X2_CHEQU</name>
<dbReference type="EMBL" id="JARKIK010000006">
    <property type="protein sequence ID" value="KAK8751100.1"/>
    <property type="molecule type" value="Genomic_DNA"/>
</dbReference>
<organism evidence="2 3">
    <name type="scientific">Cherax quadricarinatus</name>
    <name type="common">Australian red claw crayfish</name>
    <dbReference type="NCBI Taxonomy" id="27406"/>
    <lineage>
        <taxon>Eukaryota</taxon>
        <taxon>Metazoa</taxon>
        <taxon>Ecdysozoa</taxon>
        <taxon>Arthropoda</taxon>
        <taxon>Crustacea</taxon>
        <taxon>Multicrustacea</taxon>
        <taxon>Malacostraca</taxon>
        <taxon>Eumalacostraca</taxon>
        <taxon>Eucarida</taxon>
        <taxon>Decapoda</taxon>
        <taxon>Pleocyemata</taxon>
        <taxon>Astacidea</taxon>
        <taxon>Parastacoidea</taxon>
        <taxon>Parastacidae</taxon>
        <taxon>Cherax</taxon>
    </lineage>
</organism>
<gene>
    <name evidence="2" type="ORF">OTU49_013014</name>
</gene>
<feature type="non-terminal residue" evidence="2">
    <location>
        <position position="166"/>
    </location>
</feature>
<reference evidence="2 3" key="1">
    <citation type="journal article" date="2024" name="BMC Genomics">
        <title>Genome assembly of redclaw crayfish (Cherax quadricarinatus) provides insights into its immune adaptation and hypoxia tolerance.</title>
        <authorList>
            <person name="Liu Z."/>
            <person name="Zheng J."/>
            <person name="Li H."/>
            <person name="Fang K."/>
            <person name="Wang S."/>
            <person name="He J."/>
            <person name="Zhou D."/>
            <person name="Weng S."/>
            <person name="Chi M."/>
            <person name="Gu Z."/>
            <person name="He J."/>
            <person name="Li F."/>
            <person name="Wang M."/>
        </authorList>
    </citation>
    <scope>NUCLEOTIDE SEQUENCE [LARGE SCALE GENOMIC DNA]</scope>
    <source>
        <strain evidence="2">ZL_2023a</strain>
    </source>
</reference>
<protein>
    <submittedName>
        <fullName evidence="2">Uncharacterized protein</fullName>
    </submittedName>
</protein>
<proteinExistence type="predicted"/>